<dbReference type="AlphaFoldDB" id="A0A7X0SP38"/>
<dbReference type="EC" id="2.7.8.31" evidence="9"/>
<gene>
    <name evidence="9" type="ORF">H7C18_15300</name>
</gene>
<comment type="caution">
    <text evidence="9">The sequence shown here is derived from an EMBL/GenBank/DDBJ whole genome shotgun (WGS) entry which is preliminary data.</text>
</comment>
<evidence type="ECO:0000259" key="8">
    <source>
        <dbReference type="Pfam" id="PF02397"/>
    </source>
</evidence>
<feature type="transmembrane region" description="Helical" evidence="7">
    <location>
        <begin position="82"/>
        <end position="102"/>
    </location>
</feature>
<dbReference type="NCBIfam" id="TIGR03025">
    <property type="entry name" value="EPS_sugtrans"/>
    <property type="match status" value="1"/>
</dbReference>
<protein>
    <submittedName>
        <fullName evidence="9">Undecaprenyl-phosphate glucose phosphotransferase</fullName>
        <ecNumber evidence="9">2.7.8.31</ecNumber>
    </submittedName>
</protein>
<feature type="transmembrane region" description="Helical" evidence="7">
    <location>
        <begin position="12"/>
        <end position="30"/>
    </location>
</feature>
<evidence type="ECO:0000256" key="7">
    <source>
        <dbReference type="SAM" id="Phobius"/>
    </source>
</evidence>
<dbReference type="InterPro" id="IPR036291">
    <property type="entry name" value="NAD(P)-bd_dom_sf"/>
</dbReference>
<comment type="similarity">
    <text evidence="2">Belongs to the bacterial sugar transferase family.</text>
</comment>
<evidence type="ECO:0000256" key="2">
    <source>
        <dbReference type="ARBA" id="ARBA00006464"/>
    </source>
</evidence>
<evidence type="ECO:0000256" key="3">
    <source>
        <dbReference type="ARBA" id="ARBA00022679"/>
    </source>
</evidence>
<keyword evidence="6 7" id="KW-0472">Membrane</keyword>
<dbReference type="InterPro" id="IPR017475">
    <property type="entry name" value="EPS_sugar_tfrase"/>
</dbReference>
<dbReference type="PANTHER" id="PTHR30576">
    <property type="entry name" value="COLANIC BIOSYNTHESIS UDP-GLUCOSE LIPID CARRIER TRANSFERASE"/>
    <property type="match status" value="1"/>
</dbReference>
<dbReference type="GO" id="GO:0016020">
    <property type="term" value="C:membrane"/>
    <property type="evidence" value="ECO:0007669"/>
    <property type="project" value="UniProtKB-SubCell"/>
</dbReference>
<feature type="domain" description="Bacterial sugar transferase" evidence="8">
    <location>
        <begin position="281"/>
        <end position="460"/>
    </location>
</feature>
<keyword evidence="10" id="KW-1185">Reference proteome</keyword>
<reference evidence="9 10" key="1">
    <citation type="submission" date="2020-08" db="EMBL/GenBank/DDBJ databases">
        <title>Cohnella phylogeny.</title>
        <authorList>
            <person name="Dunlap C."/>
        </authorList>
    </citation>
    <scope>NUCLEOTIDE SEQUENCE [LARGE SCALE GENOMIC DNA]</scope>
    <source>
        <strain evidence="9 10">CBP 2801</strain>
    </source>
</reference>
<dbReference type="InterPro" id="IPR017473">
    <property type="entry name" value="Undecaprenyl-P_gluc_Ptfrase"/>
</dbReference>
<comment type="subcellular location">
    <subcellularLocation>
        <location evidence="1">Membrane</location>
        <topology evidence="1">Multi-pass membrane protein</topology>
    </subcellularLocation>
</comment>
<dbReference type="GO" id="GO:0089702">
    <property type="term" value="F:undecaprenyl-phosphate glucose phosphotransferase activity"/>
    <property type="evidence" value="ECO:0007669"/>
    <property type="project" value="UniProtKB-EC"/>
</dbReference>
<keyword evidence="3 9" id="KW-0808">Transferase</keyword>
<feature type="transmembrane region" description="Helical" evidence="7">
    <location>
        <begin position="114"/>
        <end position="131"/>
    </location>
</feature>
<dbReference type="Pfam" id="PF13727">
    <property type="entry name" value="CoA_binding_3"/>
    <property type="match status" value="1"/>
</dbReference>
<dbReference type="NCBIfam" id="TIGR03023">
    <property type="entry name" value="WcaJ_sugtrans"/>
    <property type="match status" value="1"/>
</dbReference>
<dbReference type="Gene3D" id="3.40.50.720">
    <property type="entry name" value="NAD(P)-binding Rossmann-like Domain"/>
    <property type="match status" value="1"/>
</dbReference>
<feature type="transmembrane region" description="Helical" evidence="7">
    <location>
        <begin position="50"/>
        <end position="70"/>
    </location>
</feature>
<sequence length="468" mass="53791">MIRKYSRVLTQLYVLTDAAGMVLVFLAAYWLKFYSGLMVKVGALPFQIYFSRTLIFIVAAILIGYFAGFYAPRRKKSLGSDIWTIFKIQTTSLVFLVGFLYAAKEVHISREFLLLFYALNLFVLSAYRIVLKQFLNRIRRKGFNKRYVLILGAGSVGREFYERLQQYPEMGYEVFGFLDDHATEHPHGYAHLKPIIGTLDDLESILQINPIDEVIIALPLDAHGKYPAIIDICDNAGAKTLIIPDYFDILPARPFFDNFAGMPMINIRDIPLDEFGNRIAKRGFDIAFSLIALLVSTPFLLIAIAGIKLTSPGPVFFIQERMGLDRKTFRMFKLRTMHIADSKTSDTQWTTENDPRRTRFGALLRKLSVDELPQFINVLKGDMSVVGPRPERPYFVEQFKRKVPKYMVKHHIRPGITGWAQANGLRGDTSIKDRIDHDLFYIEHWSFLFDLKIIARTIRKGIVDKNAY</sequence>
<keyword evidence="5 7" id="KW-1133">Transmembrane helix</keyword>
<dbReference type="EMBL" id="JACJVO010000018">
    <property type="protein sequence ID" value="MBB6732285.1"/>
    <property type="molecule type" value="Genomic_DNA"/>
</dbReference>
<keyword evidence="4 7" id="KW-0812">Transmembrane</keyword>
<organism evidence="9 10">
    <name type="scientific">Cohnella zeiphila</name>
    <dbReference type="NCBI Taxonomy" id="2761120"/>
    <lineage>
        <taxon>Bacteria</taxon>
        <taxon>Bacillati</taxon>
        <taxon>Bacillota</taxon>
        <taxon>Bacilli</taxon>
        <taxon>Bacillales</taxon>
        <taxon>Paenibacillaceae</taxon>
        <taxon>Cohnella</taxon>
    </lineage>
</organism>
<dbReference type="Pfam" id="PF02397">
    <property type="entry name" value="Bac_transf"/>
    <property type="match status" value="1"/>
</dbReference>
<evidence type="ECO:0000256" key="6">
    <source>
        <dbReference type="ARBA" id="ARBA00023136"/>
    </source>
</evidence>
<evidence type="ECO:0000256" key="5">
    <source>
        <dbReference type="ARBA" id="ARBA00022989"/>
    </source>
</evidence>
<evidence type="ECO:0000256" key="1">
    <source>
        <dbReference type="ARBA" id="ARBA00004141"/>
    </source>
</evidence>
<dbReference type="PANTHER" id="PTHR30576:SF0">
    <property type="entry name" value="UNDECAPRENYL-PHOSPHATE N-ACETYLGALACTOSAMINYL 1-PHOSPHATE TRANSFERASE-RELATED"/>
    <property type="match status" value="1"/>
</dbReference>
<dbReference type="RefSeq" id="WP_185129950.1">
    <property type="nucleotide sequence ID" value="NZ_JACJVO010000018.1"/>
</dbReference>
<dbReference type="SUPFAM" id="SSF51735">
    <property type="entry name" value="NAD(P)-binding Rossmann-fold domains"/>
    <property type="match status" value="1"/>
</dbReference>
<name>A0A7X0SP38_9BACL</name>
<dbReference type="Proteomes" id="UP000564644">
    <property type="component" value="Unassembled WGS sequence"/>
</dbReference>
<proteinExistence type="inferred from homology"/>
<evidence type="ECO:0000313" key="10">
    <source>
        <dbReference type="Proteomes" id="UP000564644"/>
    </source>
</evidence>
<evidence type="ECO:0000256" key="4">
    <source>
        <dbReference type="ARBA" id="ARBA00022692"/>
    </source>
</evidence>
<evidence type="ECO:0000313" key="9">
    <source>
        <dbReference type="EMBL" id="MBB6732285.1"/>
    </source>
</evidence>
<dbReference type="InterPro" id="IPR003362">
    <property type="entry name" value="Bact_transf"/>
</dbReference>
<accession>A0A7X0SP38</accession>
<feature type="transmembrane region" description="Helical" evidence="7">
    <location>
        <begin position="286"/>
        <end position="307"/>
    </location>
</feature>